<accession>A0A2H0CTU8</accession>
<dbReference type="Pfam" id="PF00534">
    <property type="entry name" value="Glycos_transf_1"/>
    <property type="match status" value="1"/>
</dbReference>
<gene>
    <name evidence="3" type="ORF">COW88_02375</name>
</gene>
<proteinExistence type="predicted"/>
<evidence type="ECO:0000313" key="3">
    <source>
        <dbReference type="EMBL" id="PIP73317.1"/>
    </source>
</evidence>
<dbReference type="Proteomes" id="UP000230638">
    <property type="component" value="Unassembled WGS sequence"/>
</dbReference>
<dbReference type="GO" id="GO:0016757">
    <property type="term" value="F:glycosyltransferase activity"/>
    <property type="evidence" value="ECO:0007669"/>
    <property type="project" value="InterPro"/>
</dbReference>
<dbReference type="Gene3D" id="3.40.50.2000">
    <property type="entry name" value="Glycogen Phosphorylase B"/>
    <property type="match status" value="2"/>
</dbReference>
<dbReference type="InterPro" id="IPR001296">
    <property type="entry name" value="Glyco_trans_1"/>
</dbReference>
<evidence type="ECO:0000259" key="2">
    <source>
        <dbReference type="Pfam" id="PF00534"/>
    </source>
</evidence>
<comment type="caution">
    <text evidence="3">The sequence shown here is derived from an EMBL/GenBank/DDBJ whole genome shotgun (WGS) entry which is preliminary data.</text>
</comment>
<organism evidence="3 4">
    <name type="scientific">Candidatus Lloydbacteria bacterium CG22_combo_CG10-13_8_21_14_all_47_15</name>
    <dbReference type="NCBI Taxonomy" id="1974635"/>
    <lineage>
        <taxon>Bacteria</taxon>
        <taxon>Candidatus Lloydiibacteriota</taxon>
    </lineage>
</organism>
<evidence type="ECO:0000256" key="1">
    <source>
        <dbReference type="ARBA" id="ARBA00022679"/>
    </source>
</evidence>
<dbReference type="PANTHER" id="PTHR46401:SF2">
    <property type="entry name" value="GLYCOSYLTRANSFERASE WBBK-RELATED"/>
    <property type="match status" value="1"/>
</dbReference>
<dbReference type="AlphaFoldDB" id="A0A2H0CTU8"/>
<dbReference type="PANTHER" id="PTHR46401">
    <property type="entry name" value="GLYCOSYLTRANSFERASE WBBK-RELATED"/>
    <property type="match status" value="1"/>
</dbReference>
<feature type="domain" description="Glycosyl transferase family 1" evidence="2">
    <location>
        <begin position="169"/>
        <end position="285"/>
    </location>
</feature>
<name>A0A2H0CTU8_9BACT</name>
<sequence>MKLLIITQKVDKNDDNLGFFHRWLLEFAKYTEQLTVICLQKGEYDLPKNVRVLSLGKDEGRSRLTYLTRLYRYLWKERSNYDTAFVHMNPIYIVLAGICWKMLGKKIALWYTHKRVNLKLRVAEKFADIIFTASQESFRLPSRKVVVTGHGIDIEKFKRGAGKRTDAKGNLLRIITAGRITPVKNLHILIDAAKLLKDKGISFELKIAGRPVTKDDEKYLAKLSGAVRDGALEKEISFIGSVPYSKIETLYQSGDVFVNLSETGSLDKAVLEAMASGISVLTSNEAFFGMLPETHTIRMLTPEELADKLPLAAFADDVPALKNIVSENHSLGHLVRDIMQTIAS</sequence>
<dbReference type="CDD" id="cd03801">
    <property type="entry name" value="GT4_PimA-like"/>
    <property type="match status" value="1"/>
</dbReference>
<protein>
    <recommendedName>
        <fullName evidence="2">Glycosyl transferase family 1 domain-containing protein</fullName>
    </recommendedName>
</protein>
<keyword evidence="1" id="KW-0808">Transferase</keyword>
<dbReference type="GO" id="GO:0009103">
    <property type="term" value="P:lipopolysaccharide biosynthetic process"/>
    <property type="evidence" value="ECO:0007669"/>
    <property type="project" value="TreeGrafter"/>
</dbReference>
<evidence type="ECO:0000313" key="4">
    <source>
        <dbReference type="Proteomes" id="UP000230638"/>
    </source>
</evidence>
<reference evidence="3 4" key="1">
    <citation type="submission" date="2017-09" db="EMBL/GenBank/DDBJ databases">
        <title>Depth-based differentiation of microbial function through sediment-hosted aquifers and enrichment of novel symbionts in the deep terrestrial subsurface.</title>
        <authorList>
            <person name="Probst A.J."/>
            <person name="Ladd B."/>
            <person name="Jarett J.K."/>
            <person name="Geller-Mcgrath D.E."/>
            <person name="Sieber C.M."/>
            <person name="Emerson J.B."/>
            <person name="Anantharaman K."/>
            <person name="Thomas B.C."/>
            <person name="Malmstrom R."/>
            <person name="Stieglmeier M."/>
            <person name="Klingl A."/>
            <person name="Woyke T."/>
            <person name="Ryan C.M."/>
            <person name="Banfield J.F."/>
        </authorList>
    </citation>
    <scope>NUCLEOTIDE SEQUENCE [LARGE SCALE GENOMIC DNA]</scope>
    <source>
        <strain evidence="3">CG22_combo_CG10-13_8_21_14_all_47_15</strain>
    </source>
</reference>
<dbReference type="EMBL" id="PCTL01000024">
    <property type="protein sequence ID" value="PIP73317.1"/>
    <property type="molecule type" value="Genomic_DNA"/>
</dbReference>
<dbReference type="SUPFAM" id="SSF53756">
    <property type="entry name" value="UDP-Glycosyltransferase/glycogen phosphorylase"/>
    <property type="match status" value="1"/>
</dbReference>